<dbReference type="PANTHER" id="PTHR42760">
    <property type="entry name" value="SHORT-CHAIN DEHYDROGENASES/REDUCTASES FAMILY MEMBER"/>
    <property type="match status" value="1"/>
</dbReference>
<dbReference type="PRINTS" id="PR00080">
    <property type="entry name" value="SDRFAMILY"/>
</dbReference>
<dbReference type="SMART" id="SM00822">
    <property type="entry name" value="PKS_KR"/>
    <property type="match status" value="1"/>
</dbReference>
<dbReference type="FunFam" id="3.40.50.720:FF:000115">
    <property type="entry name" value="3-oxoacyl-[acyl-carrier-protein] reductase FabG"/>
    <property type="match status" value="1"/>
</dbReference>
<comment type="caution">
    <text evidence="5">The sequence shown here is derived from an EMBL/GenBank/DDBJ whole genome shotgun (WGS) entry which is preliminary data.</text>
</comment>
<dbReference type="PANTHER" id="PTHR42760:SF133">
    <property type="entry name" value="3-OXOACYL-[ACYL-CARRIER-PROTEIN] REDUCTASE"/>
    <property type="match status" value="1"/>
</dbReference>
<evidence type="ECO:0000313" key="5">
    <source>
        <dbReference type="EMBL" id="HJF34205.1"/>
    </source>
</evidence>
<accession>A0A921G2D6</accession>
<dbReference type="InterPro" id="IPR057326">
    <property type="entry name" value="KR_dom"/>
</dbReference>
<dbReference type="Proteomes" id="UP000698173">
    <property type="component" value="Unassembled WGS sequence"/>
</dbReference>
<dbReference type="InterPro" id="IPR020904">
    <property type="entry name" value="Sc_DH/Rdtase_CS"/>
</dbReference>
<dbReference type="PROSITE" id="PS00061">
    <property type="entry name" value="ADH_SHORT"/>
    <property type="match status" value="1"/>
</dbReference>
<dbReference type="GO" id="GO:0004316">
    <property type="term" value="F:3-oxoacyl-[acyl-carrier-protein] reductase (NADPH) activity"/>
    <property type="evidence" value="ECO:0007669"/>
    <property type="project" value="UniProtKB-EC"/>
</dbReference>
<dbReference type="GO" id="GO:0048038">
    <property type="term" value="F:quinone binding"/>
    <property type="evidence" value="ECO:0007669"/>
    <property type="project" value="TreeGrafter"/>
</dbReference>
<gene>
    <name evidence="5" type="primary">fabG</name>
    <name evidence="5" type="ORF">K8V56_20780</name>
</gene>
<organism evidence="5 6">
    <name type="scientific">Sporosarcina psychrophila</name>
    <name type="common">Bacillus psychrophilus</name>
    <dbReference type="NCBI Taxonomy" id="1476"/>
    <lineage>
        <taxon>Bacteria</taxon>
        <taxon>Bacillati</taxon>
        <taxon>Bacillota</taxon>
        <taxon>Bacilli</taxon>
        <taxon>Bacillales</taxon>
        <taxon>Caryophanaceae</taxon>
        <taxon>Sporosarcina</taxon>
    </lineage>
</organism>
<dbReference type="GO" id="GO:0006633">
    <property type="term" value="P:fatty acid biosynthetic process"/>
    <property type="evidence" value="ECO:0007669"/>
    <property type="project" value="TreeGrafter"/>
</dbReference>
<dbReference type="PRINTS" id="PR00081">
    <property type="entry name" value="GDHRDH"/>
</dbReference>
<proteinExistence type="inferred from homology"/>
<comment type="similarity">
    <text evidence="1">Belongs to the short-chain dehydrogenases/reductases (SDR) family.</text>
</comment>
<reference evidence="5" key="1">
    <citation type="journal article" date="2021" name="PeerJ">
        <title>Extensive microbial diversity within the chicken gut microbiome revealed by metagenomics and culture.</title>
        <authorList>
            <person name="Gilroy R."/>
            <person name="Ravi A."/>
            <person name="Getino M."/>
            <person name="Pursley I."/>
            <person name="Horton D.L."/>
            <person name="Alikhan N.F."/>
            <person name="Baker D."/>
            <person name="Gharbi K."/>
            <person name="Hall N."/>
            <person name="Watson M."/>
            <person name="Adriaenssens E.M."/>
            <person name="Foster-Nyarko E."/>
            <person name="Jarju S."/>
            <person name="Secka A."/>
            <person name="Antonio M."/>
            <person name="Oren A."/>
            <person name="Chaudhuri R.R."/>
            <person name="La Ragione R."/>
            <person name="Hildebrand F."/>
            <person name="Pallen M.J."/>
        </authorList>
    </citation>
    <scope>NUCLEOTIDE SEQUENCE</scope>
    <source>
        <strain evidence="5">CHK171-7178</strain>
    </source>
</reference>
<reference evidence="5" key="2">
    <citation type="submission" date="2021-09" db="EMBL/GenBank/DDBJ databases">
        <authorList>
            <person name="Gilroy R."/>
        </authorList>
    </citation>
    <scope>NUCLEOTIDE SEQUENCE</scope>
    <source>
        <strain evidence="5">CHK171-7178</strain>
    </source>
</reference>
<dbReference type="Pfam" id="PF13561">
    <property type="entry name" value="adh_short_C2"/>
    <property type="match status" value="1"/>
</dbReference>
<evidence type="ECO:0000259" key="4">
    <source>
        <dbReference type="SMART" id="SM00822"/>
    </source>
</evidence>
<protein>
    <submittedName>
        <fullName evidence="5">3-oxoacyl-ACP reductase FabG</fullName>
        <ecNumber evidence="5">1.1.1.100</ecNumber>
    </submittedName>
</protein>
<keyword evidence="2" id="KW-0521">NADP</keyword>
<evidence type="ECO:0000256" key="3">
    <source>
        <dbReference type="ARBA" id="ARBA00023002"/>
    </source>
</evidence>
<keyword evidence="3 5" id="KW-0560">Oxidoreductase</keyword>
<dbReference type="SUPFAM" id="SSF51735">
    <property type="entry name" value="NAD(P)-binding Rossmann-fold domains"/>
    <property type="match status" value="1"/>
</dbReference>
<feature type="domain" description="Ketoreductase" evidence="4">
    <location>
        <begin position="6"/>
        <end position="185"/>
    </location>
</feature>
<dbReference type="AlphaFoldDB" id="A0A921G2D6"/>
<dbReference type="EC" id="1.1.1.100" evidence="5"/>
<dbReference type="NCBIfam" id="NF009466">
    <property type="entry name" value="PRK12826.1-2"/>
    <property type="match status" value="1"/>
</dbReference>
<evidence type="ECO:0000256" key="1">
    <source>
        <dbReference type="ARBA" id="ARBA00006484"/>
    </source>
</evidence>
<sequence length="246" mass="26089">MRLQDKTVVITGGANGIGAVAAALFGKHGAQIAIVDFDKIAGEAKAQQLHEKGIEAAFFQADVSDRENVKGMATKVIEQFGKVDILINNAGITKDAMMLKLEVDDFKQVIDVNLTGVFNCTQAFLPAMLAQGKGKIINTSSIAGTGGNVGQTNYAAAKAGVIGMTRTWAKEFGRQGINVNAVAPGFIETDMIDTIPEKILGQIKMMTPYTRLGTPEDVANAYLFLASDESDFINGTVLEVDGGMLK</sequence>
<dbReference type="InterPro" id="IPR002347">
    <property type="entry name" value="SDR_fam"/>
</dbReference>
<dbReference type="Gene3D" id="3.40.50.720">
    <property type="entry name" value="NAD(P)-binding Rossmann-like Domain"/>
    <property type="match status" value="1"/>
</dbReference>
<evidence type="ECO:0000256" key="2">
    <source>
        <dbReference type="ARBA" id="ARBA00022857"/>
    </source>
</evidence>
<dbReference type="InterPro" id="IPR036291">
    <property type="entry name" value="NAD(P)-bd_dom_sf"/>
</dbReference>
<dbReference type="NCBIfam" id="NF005559">
    <property type="entry name" value="PRK07231.1"/>
    <property type="match status" value="1"/>
</dbReference>
<name>A0A921G2D6_SPOPS</name>
<dbReference type="NCBIfam" id="NF004198">
    <property type="entry name" value="PRK05653.1-3"/>
    <property type="match status" value="1"/>
</dbReference>
<dbReference type="EMBL" id="DYWT01000311">
    <property type="protein sequence ID" value="HJF34205.1"/>
    <property type="molecule type" value="Genomic_DNA"/>
</dbReference>
<dbReference type="CDD" id="cd05333">
    <property type="entry name" value="BKR_SDR_c"/>
    <property type="match status" value="1"/>
</dbReference>
<evidence type="ECO:0000313" key="6">
    <source>
        <dbReference type="Proteomes" id="UP000698173"/>
    </source>
</evidence>